<dbReference type="AlphaFoldDB" id="A0A8J8CKR4"/>
<accession>A0A8J8CKR4</accession>
<evidence type="ECO:0000313" key="3">
    <source>
        <dbReference type="Proteomes" id="UP000646053"/>
    </source>
</evidence>
<dbReference type="Proteomes" id="UP000646053">
    <property type="component" value="Unassembled WGS sequence"/>
</dbReference>
<organism evidence="2 3">
    <name type="scientific">Myxacorys almedinensis A</name>
    <dbReference type="NCBI Taxonomy" id="2690445"/>
    <lineage>
        <taxon>Bacteria</taxon>
        <taxon>Bacillati</taxon>
        <taxon>Cyanobacteriota</taxon>
        <taxon>Cyanophyceae</taxon>
        <taxon>Leptolyngbyales</taxon>
        <taxon>Leptolyngbyaceae</taxon>
        <taxon>Myxacorys</taxon>
        <taxon>Myxacorys almedinensis</taxon>
    </lineage>
</organism>
<feature type="non-terminal residue" evidence="2">
    <location>
        <position position="1"/>
    </location>
</feature>
<proteinExistence type="predicted"/>
<dbReference type="EMBL" id="WVIE01000005">
    <property type="protein sequence ID" value="NDJ16925.1"/>
    <property type="molecule type" value="Genomic_DNA"/>
</dbReference>
<evidence type="ECO:0000313" key="2">
    <source>
        <dbReference type="EMBL" id="NDJ16925.1"/>
    </source>
</evidence>
<reference evidence="2" key="1">
    <citation type="submission" date="2019-12" db="EMBL/GenBank/DDBJ databases">
        <title>High-Quality draft genome sequences of three cyanobacteria isolated from the limestone walls of the Old Cathedral of Coimbra.</title>
        <authorList>
            <person name="Tiago I."/>
            <person name="Soares F."/>
            <person name="Portugal A."/>
        </authorList>
    </citation>
    <scope>NUCLEOTIDE SEQUENCE</scope>
    <source>
        <strain evidence="2">A</strain>
    </source>
</reference>
<comment type="caution">
    <text evidence="2">The sequence shown here is derived from an EMBL/GenBank/DDBJ whole genome shotgun (WGS) entry which is preliminary data.</text>
</comment>
<dbReference type="RefSeq" id="WP_162422426.1">
    <property type="nucleotide sequence ID" value="NZ_WVIE01000005.1"/>
</dbReference>
<gene>
    <name evidence="2" type="ORF">GS601_06420</name>
</gene>
<protein>
    <submittedName>
        <fullName evidence="2">Uncharacterized protein</fullName>
    </submittedName>
</protein>
<sequence>TAVAANRANPDLQAIQSDGSGHHYWVDKQAGFTPEDQTALIQFLLSIDDDPAVLPDSVSAIAQEQ</sequence>
<feature type="region of interest" description="Disordered" evidence="1">
    <location>
        <begin position="1"/>
        <end position="20"/>
    </location>
</feature>
<name>A0A8J8CKR4_9CYAN</name>
<keyword evidence="3" id="KW-1185">Reference proteome</keyword>
<evidence type="ECO:0000256" key="1">
    <source>
        <dbReference type="SAM" id="MobiDB-lite"/>
    </source>
</evidence>